<dbReference type="EMBL" id="JACNJH010000094">
    <property type="protein sequence ID" value="MBC8360523.1"/>
    <property type="molecule type" value="Genomic_DNA"/>
</dbReference>
<dbReference type="GO" id="GO:0140359">
    <property type="term" value="F:ABC-type transporter activity"/>
    <property type="evidence" value="ECO:0007669"/>
    <property type="project" value="InterPro"/>
</dbReference>
<keyword evidence="4" id="KW-1003">Cell membrane</keyword>
<dbReference type="Gene3D" id="3.40.1710.10">
    <property type="entry name" value="abc type-2 transporter like domain"/>
    <property type="match status" value="1"/>
</dbReference>
<feature type="transmembrane region" description="Helical" evidence="8">
    <location>
        <begin position="223"/>
        <end position="250"/>
    </location>
</feature>
<dbReference type="InterPro" id="IPR047817">
    <property type="entry name" value="ABC2_TM_bact-type"/>
</dbReference>
<evidence type="ECO:0000256" key="2">
    <source>
        <dbReference type="ARBA" id="ARBA00007783"/>
    </source>
</evidence>
<evidence type="ECO:0000256" key="5">
    <source>
        <dbReference type="ARBA" id="ARBA00022692"/>
    </source>
</evidence>
<evidence type="ECO:0000256" key="6">
    <source>
        <dbReference type="ARBA" id="ARBA00022989"/>
    </source>
</evidence>
<dbReference type="InterPro" id="IPR013525">
    <property type="entry name" value="ABC2_TM"/>
</dbReference>
<evidence type="ECO:0000256" key="8">
    <source>
        <dbReference type="SAM" id="Phobius"/>
    </source>
</evidence>
<dbReference type="PANTHER" id="PTHR30294">
    <property type="entry name" value="MEMBRANE COMPONENT OF ABC TRANSPORTER YHHJ-RELATED"/>
    <property type="match status" value="1"/>
</dbReference>
<reference evidence="10 11" key="1">
    <citation type="submission" date="2020-08" db="EMBL/GenBank/DDBJ databases">
        <title>Bridging the membrane lipid divide: bacteria of the FCB group superphylum have the potential to synthesize archaeal ether lipids.</title>
        <authorList>
            <person name="Villanueva L."/>
            <person name="Von Meijenfeldt F.A.B."/>
            <person name="Westbye A.B."/>
            <person name="Yadav S."/>
            <person name="Hopmans E.C."/>
            <person name="Dutilh B.E."/>
            <person name="Sinninghe Damste J.S."/>
        </authorList>
    </citation>
    <scope>NUCLEOTIDE SEQUENCE [LARGE SCALE GENOMIC DNA]</scope>
    <source>
        <strain evidence="10">NIOZ-UU30</strain>
    </source>
</reference>
<dbReference type="Proteomes" id="UP000603434">
    <property type="component" value="Unassembled WGS sequence"/>
</dbReference>
<feature type="transmembrane region" description="Helical" evidence="8">
    <location>
        <begin position="26"/>
        <end position="43"/>
    </location>
</feature>
<feature type="domain" description="ABC transmembrane type-2" evidence="9">
    <location>
        <begin position="142"/>
        <end position="371"/>
    </location>
</feature>
<evidence type="ECO:0000256" key="3">
    <source>
        <dbReference type="ARBA" id="ARBA00022448"/>
    </source>
</evidence>
<dbReference type="PANTHER" id="PTHR30294:SF29">
    <property type="entry name" value="MULTIDRUG ABC TRANSPORTER PERMEASE YBHS-RELATED"/>
    <property type="match status" value="1"/>
</dbReference>
<comment type="similarity">
    <text evidence="2">Belongs to the ABC-2 integral membrane protein family.</text>
</comment>
<feature type="transmembrane region" description="Helical" evidence="8">
    <location>
        <begin position="291"/>
        <end position="311"/>
    </location>
</feature>
<comment type="caution">
    <text evidence="10">The sequence shown here is derived from an EMBL/GenBank/DDBJ whole genome shotgun (WGS) entry which is preliminary data.</text>
</comment>
<evidence type="ECO:0000256" key="7">
    <source>
        <dbReference type="ARBA" id="ARBA00023136"/>
    </source>
</evidence>
<name>A0A8J6NTX0_9BACT</name>
<evidence type="ECO:0000256" key="4">
    <source>
        <dbReference type="ARBA" id="ARBA00022475"/>
    </source>
</evidence>
<accession>A0A8J6NTX0</accession>
<dbReference type="GO" id="GO:0005886">
    <property type="term" value="C:plasma membrane"/>
    <property type="evidence" value="ECO:0007669"/>
    <property type="project" value="UniProtKB-SubCell"/>
</dbReference>
<organism evidence="10 11">
    <name type="scientific">Candidatus Desulfatibia profunda</name>
    <dbReference type="NCBI Taxonomy" id="2841695"/>
    <lineage>
        <taxon>Bacteria</taxon>
        <taxon>Pseudomonadati</taxon>
        <taxon>Thermodesulfobacteriota</taxon>
        <taxon>Desulfobacteria</taxon>
        <taxon>Desulfobacterales</taxon>
        <taxon>Desulfobacterales incertae sedis</taxon>
        <taxon>Candidatus Desulfatibia</taxon>
    </lineage>
</organism>
<evidence type="ECO:0000313" key="11">
    <source>
        <dbReference type="Proteomes" id="UP000603434"/>
    </source>
</evidence>
<proteinExistence type="inferred from homology"/>
<evidence type="ECO:0000256" key="1">
    <source>
        <dbReference type="ARBA" id="ARBA00004651"/>
    </source>
</evidence>
<gene>
    <name evidence="10" type="ORF">H8E23_03905</name>
</gene>
<evidence type="ECO:0000259" key="9">
    <source>
        <dbReference type="PROSITE" id="PS51012"/>
    </source>
</evidence>
<keyword evidence="6 8" id="KW-1133">Transmembrane helix</keyword>
<evidence type="ECO:0000313" key="10">
    <source>
        <dbReference type="EMBL" id="MBC8360523.1"/>
    </source>
</evidence>
<feature type="transmembrane region" description="Helical" evidence="8">
    <location>
        <begin position="256"/>
        <end position="279"/>
    </location>
</feature>
<keyword evidence="7 8" id="KW-0472">Membrane</keyword>
<dbReference type="Pfam" id="PF12698">
    <property type="entry name" value="ABC2_membrane_3"/>
    <property type="match status" value="1"/>
</dbReference>
<keyword evidence="3" id="KW-0813">Transport</keyword>
<protein>
    <submittedName>
        <fullName evidence="10">ABC transporter permease</fullName>
    </submittedName>
</protein>
<dbReference type="AlphaFoldDB" id="A0A8J6NTX0"/>
<sequence>MNWLRIRELVRKEFIQLFRDKKNRPLLIIAPLIQLIIFGYVVTTDVRDIRICVMDQSRTRESRMFIDAVNANKTFRVVAYADHPQIPERLLLGRKLDLVVKIPPDFSTRIRKGETAAVQILADGSMSNMAALRISYTLAALARFNRQLLQELYPQRLEYGKIDDRLRTWYNPNLDSQNFYVPGIVAFLIMLLTLILTSMAIIREKESGTMEQLIVTPLKPVELILGKTIPFIIIAQVQMVMVTIFAMIWFDIPMVGSAPLLLGATCLFLLSTLGVGLFISTVSATQQQAMMTTFFFILPFFMLSGFVFPIANMPVAVQWLTFLNPLRYFLVIIRGIFLKGTGFAVLWPQFLGLLILGLTVFAGAVARFRKRLD</sequence>
<comment type="subcellular location">
    <subcellularLocation>
        <location evidence="1">Cell membrane</location>
        <topology evidence="1">Multi-pass membrane protein</topology>
    </subcellularLocation>
</comment>
<dbReference type="PROSITE" id="PS51012">
    <property type="entry name" value="ABC_TM2"/>
    <property type="match status" value="1"/>
</dbReference>
<feature type="transmembrane region" description="Helical" evidence="8">
    <location>
        <begin position="179"/>
        <end position="202"/>
    </location>
</feature>
<dbReference type="InterPro" id="IPR051449">
    <property type="entry name" value="ABC-2_transporter_component"/>
</dbReference>
<feature type="transmembrane region" description="Helical" evidence="8">
    <location>
        <begin position="350"/>
        <end position="368"/>
    </location>
</feature>
<keyword evidence="5 8" id="KW-0812">Transmembrane</keyword>